<dbReference type="EMBL" id="JANBUJ010001086">
    <property type="protein sequence ID" value="KAJ2768792.1"/>
    <property type="molecule type" value="Genomic_DNA"/>
</dbReference>
<accession>A0ACC1JWY0</accession>
<name>A0ACC1JWY0_9FUNG</name>
<comment type="caution">
    <text evidence="1">The sequence shown here is derived from an EMBL/GenBank/DDBJ whole genome shotgun (WGS) entry which is preliminary data.</text>
</comment>
<dbReference type="Proteomes" id="UP001140234">
    <property type="component" value="Unassembled WGS sequence"/>
</dbReference>
<protein>
    <submittedName>
        <fullName evidence="1">Uncharacterized protein</fullName>
    </submittedName>
</protein>
<reference evidence="1" key="1">
    <citation type="submission" date="2022-07" db="EMBL/GenBank/DDBJ databases">
        <title>Phylogenomic reconstructions and comparative analyses of Kickxellomycotina fungi.</title>
        <authorList>
            <person name="Reynolds N.K."/>
            <person name="Stajich J.E."/>
            <person name="Barry K."/>
            <person name="Grigoriev I.V."/>
            <person name="Crous P."/>
            <person name="Smith M.E."/>
        </authorList>
    </citation>
    <scope>NUCLEOTIDE SEQUENCE</scope>
    <source>
        <strain evidence="1">CBS 109366</strain>
    </source>
</reference>
<sequence length="387" mass="42070">MATPLFSQQPRRGGAGHGGAAGGSIPGALIEFKAGRLFRDGQTNWVRPDPRRGVCFARKEDDGLLRFCWKERQASAVEEELIVFPGDVYLEKVQQSGGRVYVLKFTSSSQRMFFWLQEADSDGDRNLIYRVNTVLGDGTSGGDDDEEDEDDDEDDDEEANEERQASDRLPPLLQRRDSREAEVLSRHREQSALAHENPALDGGVQLSAQVGGVPGGGMRRRTQQRSGGDVEPMGGAGGRAGSFNSSQLGSLRQLLSSIRVPDDYRSAQQSEGEGPISLSDVLTPGNLRAVLDDQQLRGALFPTLPDEIPHTQQALDEVIRSPQFQQALDSLSYVLESGQMAPLVTQLGLEPSAGTSVHAFLAAIERQLHKEKASSARSANDGDTPME</sequence>
<keyword evidence="2" id="KW-1185">Reference proteome</keyword>
<evidence type="ECO:0000313" key="2">
    <source>
        <dbReference type="Proteomes" id="UP001140234"/>
    </source>
</evidence>
<organism evidence="1 2">
    <name type="scientific">Coemansia nantahalensis</name>
    <dbReference type="NCBI Taxonomy" id="2789366"/>
    <lineage>
        <taxon>Eukaryota</taxon>
        <taxon>Fungi</taxon>
        <taxon>Fungi incertae sedis</taxon>
        <taxon>Zoopagomycota</taxon>
        <taxon>Kickxellomycotina</taxon>
        <taxon>Kickxellomycetes</taxon>
        <taxon>Kickxellales</taxon>
        <taxon>Kickxellaceae</taxon>
        <taxon>Coemansia</taxon>
    </lineage>
</organism>
<gene>
    <name evidence="1" type="ORF">IWQ57_003383</name>
</gene>
<proteinExistence type="predicted"/>
<evidence type="ECO:0000313" key="1">
    <source>
        <dbReference type="EMBL" id="KAJ2768792.1"/>
    </source>
</evidence>